<evidence type="ECO:0008006" key="4">
    <source>
        <dbReference type="Google" id="ProtNLM"/>
    </source>
</evidence>
<dbReference type="InterPro" id="IPR006311">
    <property type="entry name" value="TAT_signal"/>
</dbReference>
<organism evidence="2 3">
    <name type="scientific">Micropruina glycogenica</name>
    <dbReference type="NCBI Taxonomy" id="75385"/>
    <lineage>
        <taxon>Bacteria</taxon>
        <taxon>Bacillati</taxon>
        <taxon>Actinomycetota</taxon>
        <taxon>Actinomycetes</taxon>
        <taxon>Propionibacteriales</taxon>
        <taxon>Nocardioidaceae</taxon>
        <taxon>Micropruina</taxon>
    </lineage>
</organism>
<dbReference type="InterPro" id="IPR008928">
    <property type="entry name" value="6-hairpin_glycosidase_sf"/>
</dbReference>
<dbReference type="AlphaFoldDB" id="A0A2N9JJY9"/>
<keyword evidence="1" id="KW-0732">Signal</keyword>
<dbReference type="PROSITE" id="PS51318">
    <property type="entry name" value="TAT"/>
    <property type="match status" value="1"/>
</dbReference>
<accession>A0A2N9JJY9</accession>
<evidence type="ECO:0000313" key="2">
    <source>
        <dbReference type="EMBL" id="SPD88374.1"/>
    </source>
</evidence>
<dbReference type="EMBL" id="LT985188">
    <property type="protein sequence ID" value="SPD88374.1"/>
    <property type="molecule type" value="Genomic_DNA"/>
</dbReference>
<dbReference type="Gene3D" id="1.50.10.20">
    <property type="match status" value="1"/>
</dbReference>
<dbReference type="Proteomes" id="UP000238164">
    <property type="component" value="Chromosome 1"/>
</dbReference>
<dbReference type="KEGG" id="mgg:MPLG2_3344"/>
<dbReference type="GO" id="GO:0005975">
    <property type="term" value="P:carbohydrate metabolic process"/>
    <property type="evidence" value="ECO:0007669"/>
    <property type="project" value="InterPro"/>
</dbReference>
<gene>
    <name evidence="2" type="ORF">MPLG2_3344</name>
</gene>
<name>A0A2N9JJY9_9ACTN</name>
<reference evidence="2 3" key="1">
    <citation type="submission" date="2018-02" db="EMBL/GenBank/DDBJ databases">
        <authorList>
            <person name="Cohen D.B."/>
            <person name="Kent A.D."/>
        </authorList>
    </citation>
    <scope>NUCLEOTIDE SEQUENCE [LARGE SCALE GENOMIC DNA]</scope>
    <source>
        <strain evidence="2">1</strain>
    </source>
</reference>
<proteinExistence type="predicted"/>
<sequence length="444" mass="47288">MSLPLSRRAALGGAAALSAAAPFALSTPPAAAAPLTTGRPSAESRAATKFVQRVVDAYRTSGFRLAQSYQDDSGLTDIAFTYDNALAIIALLAVGDKARARAIGDALLYAMAHDETFTDHRLRQAYHADTFVNPNGTAHFGWEFGLTGTAVGDMSWAGIALAQLAWATARPEYLKGAVRIGTWIQTNTHSTTGLKGYTFGETAGLEGHKSTEHNIDVFAFFTLLRRLTGRAVWATRAAHAWDFVERVWNADDGFFWTGSDDGATINKAAGQLPLDVQTWSWLAARKSGYAKALDWARTNLATTDTPLRANSALTGNLSITGVAFASGSLLADPTQNIGGQSWNPKPDVAAVWLEGTSQLALALLNRGADDDRVRAGDLLTQLANAQIKLGKGQKFGGTVNPGGLVAATSPLDTGFGFGYFPNLHTGATSWYLMALLKTNPYRFV</sequence>
<evidence type="ECO:0000256" key="1">
    <source>
        <dbReference type="SAM" id="SignalP"/>
    </source>
</evidence>
<evidence type="ECO:0000313" key="3">
    <source>
        <dbReference type="Proteomes" id="UP000238164"/>
    </source>
</evidence>
<feature type="chain" id="PRO_5014653840" description="Tat pathway signal sequence domain protein" evidence="1">
    <location>
        <begin position="33"/>
        <end position="444"/>
    </location>
</feature>
<dbReference type="SUPFAM" id="SSF48208">
    <property type="entry name" value="Six-hairpin glycosidases"/>
    <property type="match status" value="1"/>
</dbReference>
<feature type="signal peptide" evidence="1">
    <location>
        <begin position="1"/>
        <end position="32"/>
    </location>
</feature>
<protein>
    <recommendedName>
        <fullName evidence="4">Tat pathway signal sequence domain protein</fullName>
    </recommendedName>
</protein>
<dbReference type="RefSeq" id="WP_105186901.1">
    <property type="nucleotide sequence ID" value="NZ_BAAAGO010000001.1"/>
</dbReference>
<keyword evidence="3" id="KW-1185">Reference proteome</keyword>
<dbReference type="OrthoDB" id="1171174at2"/>